<evidence type="ECO:0000313" key="2">
    <source>
        <dbReference type="Proteomes" id="UP000828390"/>
    </source>
</evidence>
<dbReference type="AlphaFoldDB" id="A0A9D4LBH8"/>
<organism evidence="1 2">
    <name type="scientific">Dreissena polymorpha</name>
    <name type="common">Zebra mussel</name>
    <name type="synonym">Mytilus polymorpha</name>
    <dbReference type="NCBI Taxonomy" id="45954"/>
    <lineage>
        <taxon>Eukaryota</taxon>
        <taxon>Metazoa</taxon>
        <taxon>Spiralia</taxon>
        <taxon>Lophotrochozoa</taxon>
        <taxon>Mollusca</taxon>
        <taxon>Bivalvia</taxon>
        <taxon>Autobranchia</taxon>
        <taxon>Heteroconchia</taxon>
        <taxon>Euheterodonta</taxon>
        <taxon>Imparidentia</taxon>
        <taxon>Neoheterodontei</taxon>
        <taxon>Myida</taxon>
        <taxon>Dreissenoidea</taxon>
        <taxon>Dreissenidae</taxon>
        <taxon>Dreissena</taxon>
    </lineage>
</organism>
<reference evidence="1" key="2">
    <citation type="submission" date="2020-11" db="EMBL/GenBank/DDBJ databases">
        <authorList>
            <person name="McCartney M.A."/>
            <person name="Auch B."/>
            <person name="Kono T."/>
            <person name="Mallez S."/>
            <person name="Becker A."/>
            <person name="Gohl D.M."/>
            <person name="Silverstein K.A.T."/>
            <person name="Koren S."/>
            <person name="Bechman K.B."/>
            <person name="Herman A."/>
            <person name="Abrahante J.E."/>
            <person name="Garbe J."/>
        </authorList>
    </citation>
    <scope>NUCLEOTIDE SEQUENCE</scope>
    <source>
        <strain evidence="1">Duluth1</strain>
        <tissue evidence="1">Whole animal</tissue>
    </source>
</reference>
<gene>
    <name evidence="1" type="ORF">DPMN_097584</name>
</gene>
<dbReference type="OrthoDB" id="525839at2759"/>
<dbReference type="Proteomes" id="UP000828390">
    <property type="component" value="Unassembled WGS sequence"/>
</dbReference>
<protein>
    <submittedName>
        <fullName evidence="1">Uncharacterized protein</fullName>
    </submittedName>
</protein>
<evidence type="ECO:0000313" key="1">
    <source>
        <dbReference type="EMBL" id="KAH3855025.1"/>
    </source>
</evidence>
<keyword evidence="2" id="KW-1185">Reference proteome</keyword>
<reference evidence="1" key="1">
    <citation type="journal article" date="2019" name="bioRxiv">
        <title>The Genome of the Zebra Mussel, Dreissena polymorpha: A Resource for Invasive Species Research.</title>
        <authorList>
            <person name="McCartney M.A."/>
            <person name="Auch B."/>
            <person name="Kono T."/>
            <person name="Mallez S."/>
            <person name="Zhang Y."/>
            <person name="Obille A."/>
            <person name="Becker A."/>
            <person name="Abrahante J.E."/>
            <person name="Garbe J."/>
            <person name="Badalamenti J.P."/>
            <person name="Herman A."/>
            <person name="Mangelson H."/>
            <person name="Liachko I."/>
            <person name="Sullivan S."/>
            <person name="Sone E.D."/>
            <person name="Koren S."/>
            <person name="Silverstein K.A.T."/>
            <person name="Beckman K.B."/>
            <person name="Gohl D.M."/>
        </authorList>
    </citation>
    <scope>NUCLEOTIDE SEQUENCE</scope>
    <source>
        <strain evidence="1">Duluth1</strain>
        <tissue evidence="1">Whole animal</tissue>
    </source>
</reference>
<comment type="caution">
    <text evidence="1">The sequence shown here is derived from an EMBL/GenBank/DDBJ whole genome shotgun (WGS) entry which is preliminary data.</text>
</comment>
<proteinExistence type="predicted"/>
<dbReference type="EMBL" id="JAIWYP010000003">
    <property type="protein sequence ID" value="KAH3855025.1"/>
    <property type="molecule type" value="Genomic_DNA"/>
</dbReference>
<sequence length="282" mass="31902">MSGPESDNISSNLCNVEYNVDMEVFSGRSSPTWTVDTRSPVYDRLSRLLGRARPTRMLETLGYRGFEVEVRDPLGQRRYMTVGAGSSPALELLLLNSSPQPLEGAVRQTVMDSIRRTNTPIEPVSLELGYFNDLDDAPVCVLPTFDPMLWNRHPTVRLNNCYNYATQRQTNTFAQPGRATGLKYTKPVDASDVIFATIRDGFMPVPYFHWGTCVIALTVWPGVDYHYYRLDNNMLWSHKTGKNYVRNTDNSGQLISDPRTADRGQYVVFAGYFLNHPLAIVD</sequence>
<name>A0A9D4LBH8_DREPO</name>
<accession>A0A9D4LBH8</accession>